<feature type="transmembrane region" description="Helical" evidence="7">
    <location>
        <begin position="150"/>
        <end position="172"/>
    </location>
</feature>
<comment type="subcellular location">
    <subcellularLocation>
        <location evidence="1">Cell membrane</location>
        <topology evidence="1">Multi-pass membrane protein</topology>
    </subcellularLocation>
</comment>
<feature type="transmembrane region" description="Helical" evidence="7">
    <location>
        <begin position="364"/>
        <end position="390"/>
    </location>
</feature>
<feature type="domain" description="ABC3 transporter permease C-terminal" evidence="8">
    <location>
        <begin position="323"/>
        <end position="427"/>
    </location>
</feature>
<feature type="transmembrane region" description="Helical" evidence="7">
    <location>
        <begin position="293"/>
        <end position="313"/>
    </location>
</feature>
<evidence type="ECO:0000256" key="3">
    <source>
        <dbReference type="ARBA" id="ARBA00022692"/>
    </source>
</evidence>
<dbReference type="EMBL" id="JADKMA010000049">
    <property type="protein sequence ID" value="MBO8192430.1"/>
    <property type="molecule type" value="Genomic_DNA"/>
</dbReference>
<dbReference type="PANTHER" id="PTHR30572">
    <property type="entry name" value="MEMBRANE COMPONENT OF TRANSPORTER-RELATED"/>
    <property type="match status" value="1"/>
</dbReference>
<evidence type="ECO:0000313" key="10">
    <source>
        <dbReference type="Proteomes" id="UP001519064"/>
    </source>
</evidence>
<feature type="transmembrane region" description="Helical" evidence="7">
    <location>
        <begin position="16"/>
        <end position="38"/>
    </location>
</feature>
<gene>
    <name evidence="9" type="ORF">ITI46_12235</name>
</gene>
<evidence type="ECO:0000256" key="7">
    <source>
        <dbReference type="SAM" id="Phobius"/>
    </source>
</evidence>
<dbReference type="Proteomes" id="UP001519064">
    <property type="component" value="Unassembled WGS sequence"/>
</dbReference>
<comment type="similarity">
    <text evidence="6">Belongs to the ABC-4 integral membrane protein family.</text>
</comment>
<feature type="domain" description="ABC3 transporter permease C-terminal" evidence="8">
    <location>
        <begin position="60"/>
        <end position="178"/>
    </location>
</feature>
<dbReference type="Pfam" id="PF02687">
    <property type="entry name" value="FtsX"/>
    <property type="match status" value="2"/>
</dbReference>
<keyword evidence="10" id="KW-1185">Reference proteome</keyword>
<feature type="transmembrane region" description="Helical" evidence="7">
    <location>
        <begin position="108"/>
        <end position="130"/>
    </location>
</feature>
<proteinExistence type="inferred from homology"/>
<accession>A0ABS3XAP2</accession>
<feature type="transmembrane region" description="Helical" evidence="7">
    <location>
        <begin position="193"/>
        <end position="221"/>
    </location>
</feature>
<evidence type="ECO:0000259" key="8">
    <source>
        <dbReference type="Pfam" id="PF02687"/>
    </source>
</evidence>
<dbReference type="PANTHER" id="PTHR30572:SF4">
    <property type="entry name" value="ABC TRANSPORTER PERMEASE YTRF"/>
    <property type="match status" value="1"/>
</dbReference>
<feature type="transmembrane region" description="Helical" evidence="7">
    <location>
        <begin position="58"/>
        <end position="81"/>
    </location>
</feature>
<evidence type="ECO:0000256" key="1">
    <source>
        <dbReference type="ARBA" id="ARBA00004651"/>
    </source>
</evidence>
<keyword evidence="4 7" id="KW-1133">Transmembrane helix</keyword>
<keyword evidence="3 7" id="KW-0812">Transmembrane</keyword>
<dbReference type="RefSeq" id="WP_209239522.1">
    <property type="nucleotide sequence ID" value="NZ_JADKMA010000049.1"/>
</dbReference>
<evidence type="ECO:0000256" key="4">
    <source>
        <dbReference type="ARBA" id="ARBA00022989"/>
    </source>
</evidence>
<protein>
    <submittedName>
        <fullName evidence="9">ABC transporter permease</fullName>
    </submittedName>
</protein>
<dbReference type="InterPro" id="IPR050250">
    <property type="entry name" value="Macrolide_Exporter_MacB"/>
</dbReference>
<evidence type="ECO:0000256" key="2">
    <source>
        <dbReference type="ARBA" id="ARBA00022475"/>
    </source>
</evidence>
<comment type="caution">
    <text evidence="9">The sequence shown here is derived from an EMBL/GenBank/DDBJ whole genome shotgun (WGS) entry which is preliminary data.</text>
</comment>
<evidence type="ECO:0000256" key="5">
    <source>
        <dbReference type="ARBA" id="ARBA00023136"/>
    </source>
</evidence>
<feature type="transmembrane region" description="Helical" evidence="7">
    <location>
        <begin position="319"/>
        <end position="343"/>
    </location>
</feature>
<feature type="transmembrane region" description="Helical" evidence="7">
    <location>
        <begin position="410"/>
        <end position="429"/>
    </location>
</feature>
<keyword evidence="5 7" id="KW-0472">Membrane</keyword>
<feature type="transmembrane region" description="Helical" evidence="7">
    <location>
        <begin position="233"/>
        <end position="254"/>
    </location>
</feature>
<dbReference type="InterPro" id="IPR003838">
    <property type="entry name" value="ABC3_permease_C"/>
</dbReference>
<keyword evidence="2" id="KW-1003">Cell membrane</keyword>
<sequence length="438" mass="43422">MTTGLARASVRARPSAFAGVFSVLVLSATVVTASVAMLRTAAGIPEGEAREAVSAMGAGFTVVTCYLSVFVIAQVMALTVAARARENAVLRAVGALPWQIRRTVATEALCTALPALPAGYGLGCVLAYAWRDGMAAHGLLPPGVPLTVGWPPALAAAGVLVVTSQLGGVLAAHRAARARPLDALGDAAGARRGVTLTGVVRGIGAVLALLGAAVLTAVAAAGPREDVGEHLPLVLLAHLVGVGFAGPAIGRAAVRLLAVPVRLLTAPRALGGGAAAELAFAQARAASRRLSSAITPVALVVAFTLVKLAALAVVDEPSWVDLFATVLYATFAAFAAANTLVLLSAERRREVALLRAVGAGAGQVLRMLVVEAATVTAAGFGAGAAVALAVTLPLGDAAGAPLSALPLTTWAGIGAGALALALAATLAPLPGHLRRAPG</sequence>
<name>A0ABS3XAP2_9ACTN</name>
<evidence type="ECO:0000313" key="9">
    <source>
        <dbReference type="EMBL" id="MBO8192430.1"/>
    </source>
</evidence>
<evidence type="ECO:0000256" key="6">
    <source>
        <dbReference type="ARBA" id="ARBA00038076"/>
    </source>
</evidence>
<reference evidence="9 10" key="1">
    <citation type="submission" date="2020-11" db="EMBL/GenBank/DDBJ databases">
        <title>Streptomyces spirodelae sp. nov., isolated from duckweed.</title>
        <authorList>
            <person name="Saimee Y."/>
            <person name="Duangmal K."/>
        </authorList>
    </citation>
    <scope>NUCLEOTIDE SEQUENCE [LARGE SCALE GENOMIC DNA]</scope>
    <source>
        <strain evidence="9 10">S16-07</strain>
    </source>
</reference>
<organism evidence="9 10">
    <name type="scientific">Streptomyces oryzae</name>
    <dbReference type="NCBI Taxonomy" id="1434886"/>
    <lineage>
        <taxon>Bacteria</taxon>
        <taxon>Bacillati</taxon>
        <taxon>Actinomycetota</taxon>
        <taxon>Actinomycetes</taxon>
        <taxon>Kitasatosporales</taxon>
        <taxon>Streptomycetaceae</taxon>
        <taxon>Streptomyces</taxon>
    </lineage>
</organism>